<dbReference type="PANTHER" id="PTHR18460:SF3">
    <property type="entry name" value="TELO2-INTERACTING PROTEIN 1 HOMOLOG"/>
    <property type="match status" value="1"/>
</dbReference>
<comment type="caution">
    <text evidence="1">The sequence shown here is derived from an EMBL/GenBank/DDBJ whole genome shotgun (WGS) entry which is preliminary data.</text>
</comment>
<dbReference type="Proteomes" id="UP000419144">
    <property type="component" value="Unassembled WGS sequence"/>
</dbReference>
<dbReference type="VEuPathDB" id="TriTrypDB:LtaPh_1302800"/>
<sequence>MQEAFLSSVLLPLTEKSGEVERVEELLSMLEHCFMDAFKLCPSSDKKNADAASEDGSASSSLFASNSSTSLDAGEEAKLLAVRAVANFHRTGAARHGTFFRARDYHPHAALFILELLKSLHGNSKHWFRQLQLDSLDACLAILEVTGTENVRLCLPGVVSVAVRYIHRAHHSKDSTKVCLIAIKMLRAALAISFVTAEPVTWVQDTAVHLTNALRPILDPSALVRSAHAPLTVAALKSLIASVLLSSAMTELNNTPLSSLLMVAYAIVENMDHLNHLGDDVVGATEVTSSSVCTNSSARSSTDDARMFTLMGNSWAVLAVTEALQYLRGVELLHLATTVARIPGLRDSFFPLHVPPQTALSTADSPDVGESTVSIFLSVIRKCVRVVGTEMDEAALYTHRRPRKYPAGVVDEFLFCLAGALARLPTAATMTPDCRVGDDSFGDGNETVGELLTNALLSEYDAVLQDWDAYAVHPAVLYVLSRLVVWQFHPSQALHYLPRCSPPTTDVVVANGVATESCMYPQPADLTAGPFEQLWSIVAQPHLWAITKDEELCTYQQVHHRQVVASTLLRFLALSAEVLACGSGATTEESNAERADALERFFTLTLYLVLEKAAASGILHEAAMHCIEVYSSACGEADTLLFLLHHSALIVDETARAVKEEHLRPAAASVLRGSLALLERRFVRGREGSSSDSAALCRSGASLPTLVRQRLSVTMMLATFTRASAKVASLEETAQVADFVASTIHVACDTLQLCSRYNSTATEEDAMGRRAALTLLRDALDLAAYLNYCVPQEAMDEEQERRTTSAHTRVRALQLVALEAVYAVLKHCTLHDQVATIAVQTAVRGLTCFLTTSAALRWADVTRQRLIDEVAERRRATQRSQHGGHKARLMAGELEADDTAEDECDDDPGRIPLPTPPPIDWPWTHYAPTAAIDAEAETHVNIGLPRSHLHTVYRVYLSLFALLREPMAAFGTVAAEPHTRAGMERRKLGDVAISPALFETLSGLEAIRLLACDFLLHRMVEEVLPLVLLWHERASLSRIPTHTEERARLATQQFVEHLYEDCRDSVELQESMMAKCCCFDLHLTSSHEPTLSHPQP</sequence>
<accession>A0A640KC67</accession>
<evidence type="ECO:0000313" key="2">
    <source>
        <dbReference type="Proteomes" id="UP000419144"/>
    </source>
</evidence>
<dbReference type="EMBL" id="BLBS01000017">
    <property type="protein sequence ID" value="GET86888.1"/>
    <property type="molecule type" value="Genomic_DNA"/>
</dbReference>
<dbReference type="PANTHER" id="PTHR18460">
    <property type="entry name" value="TEL2 INTERACTING PROTEIN 1 TTI1 FAMILY MEMBER"/>
    <property type="match status" value="1"/>
</dbReference>
<dbReference type="InterPro" id="IPR052587">
    <property type="entry name" value="TELO2-interacting_protein_1"/>
</dbReference>
<dbReference type="OrthoDB" id="271905at2759"/>
<name>A0A640KC67_LEITA</name>
<keyword evidence="2" id="KW-1185">Reference proteome</keyword>
<reference evidence="1" key="1">
    <citation type="submission" date="2019-11" db="EMBL/GenBank/DDBJ databases">
        <title>Leishmania tarentolae CDS.</title>
        <authorList>
            <person name="Goto Y."/>
            <person name="Yamagishi J."/>
        </authorList>
    </citation>
    <scope>NUCLEOTIDE SEQUENCE [LARGE SCALE GENOMIC DNA]</scope>
    <source>
        <strain evidence="1">Parrot Tar II</strain>
    </source>
</reference>
<gene>
    <name evidence="1" type="ORF">LtaPh_1302800</name>
</gene>
<evidence type="ECO:0000313" key="1">
    <source>
        <dbReference type="EMBL" id="GET86888.1"/>
    </source>
</evidence>
<proteinExistence type="predicted"/>
<protein>
    <submittedName>
        <fullName evidence="1">Uncharacterized protein</fullName>
    </submittedName>
</protein>
<dbReference type="AlphaFoldDB" id="A0A640KC67"/>
<organism evidence="1 2">
    <name type="scientific">Leishmania tarentolae</name>
    <name type="common">Sauroleishmania tarentolae</name>
    <dbReference type="NCBI Taxonomy" id="5689"/>
    <lineage>
        <taxon>Eukaryota</taxon>
        <taxon>Discoba</taxon>
        <taxon>Euglenozoa</taxon>
        <taxon>Kinetoplastea</taxon>
        <taxon>Metakinetoplastina</taxon>
        <taxon>Trypanosomatida</taxon>
        <taxon>Trypanosomatidae</taxon>
        <taxon>Leishmaniinae</taxon>
        <taxon>Leishmania</taxon>
        <taxon>lizard Leishmania</taxon>
    </lineage>
</organism>
<dbReference type="GO" id="GO:0005737">
    <property type="term" value="C:cytoplasm"/>
    <property type="evidence" value="ECO:0007669"/>
    <property type="project" value="TreeGrafter"/>
</dbReference>